<dbReference type="PANTHER" id="PTHR31213:SF73">
    <property type="entry name" value="ABSCISIC ACID RECEPTOR PYL1"/>
    <property type="match status" value="1"/>
</dbReference>
<evidence type="ECO:0000256" key="1">
    <source>
        <dbReference type="ARBA" id="ARBA00004123"/>
    </source>
</evidence>
<dbReference type="GO" id="GO:0005886">
    <property type="term" value="C:plasma membrane"/>
    <property type="evidence" value="ECO:0007669"/>
    <property type="project" value="UniProtKB-SubCell"/>
</dbReference>
<keyword evidence="9" id="KW-0539">Nucleus</keyword>
<dbReference type="CDD" id="cd07821">
    <property type="entry name" value="PYR_PYL_RCAR_like"/>
    <property type="match status" value="1"/>
</dbReference>
<dbReference type="GO" id="GO:0038023">
    <property type="term" value="F:signaling receptor activity"/>
    <property type="evidence" value="ECO:0007669"/>
    <property type="project" value="UniProtKB-ARBA"/>
</dbReference>
<keyword evidence="5" id="KW-0472">Membrane</keyword>
<dbReference type="InterPro" id="IPR023393">
    <property type="entry name" value="START-like_dom_sf"/>
</dbReference>
<dbReference type="GO" id="GO:0009738">
    <property type="term" value="P:abscisic acid-activated signaling pathway"/>
    <property type="evidence" value="ECO:0007669"/>
    <property type="project" value="UniProtKB-KW"/>
</dbReference>
<dbReference type="GO" id="GO:0062049">
    <property type="term" value="C:protein phosphatase inhibitor complex"/>
    <property type="evidence" value="ECO:0007669"/>
    <property type="project" value="UniProtKB-ARBA"/>
</dbReference>
<dbReference type="GO" id="GO:0004864">
    <property type="term" value="F:protein phosphatase inhibitor activity"/>
    <property type="evidence" value="ECO:0007669"/>
    <property type="project" value="UniProtKB-KW"/>
</dbReference>
<name>A0A8S9FVL7_BRACR</name>
<dbReference type="InterPro" id="IPR019587">
    <property type="entry name" value="Polyketide_cyclase/dehydratase"/>
</dbReference>
<dbReference type="SUPFAM" id="SSF55961">
    <property type="entry name" value="Bet v1-like"/>
    <property type="match status" value="1"/>
</dbReference>
<evidence type="ECO:0000256" key="3">
    <source>
        <dbReference type="ARBA" id="ARBA00004496"/>
    </source>
</evidence>
<dbReference type="PANTHER" id="PTHR31213">
    <property type="entry name" value="OS08G0374000 PROTEIN-RELATED"/>
    <property type="match status" value="1"/>
</dbReference>
<dbReference type="Gene3D" id="3.30.530.20">
    <property type="match status" value="1"/>
</dbReference>
<evidence type="ECO:0000256" key="5">
    <source>
        <dbReference type="ARBA" id="ARBA00022475"/>
    </source>
</evidence>
<dbReference type="Pfam" id="PF12056">
    <property type="entry name" value="DUF3537"/>
    <property type="match status" value="1"/>
</dbReference>
<keyword evidence="10" id="KW-0650">Protein phosphatase inhibitor</keyword>
<comment type="similarity">
    <text evidence="4">Belongs to the PYR/PYL/RCAR abscisic acid intracellular receptor family.</text>
</comment>
<dbReference type="GO" id="GO:0005634">
    <property type="term" value="C:nucleus"/>
    <property type="evidence" value="ECO:0007669"/>
    <property type="project" value="UniProtKB-SubCell"/>
</dbReference>
<dbReference type="GO" id="GO:0016799">
    <property type="term" value="F:hydrolase activity, hydrolyzing N-glycosyl compounds"/>
    <property type="evidence" value="ECO:0007669"/>
    <property type="project" value="InterPro"/>
</dbReference>
<protein>
    <submittedName>
        <fullName evidence="11">Uncharacterized protein</fullName>
    </submittedName>
</protein>
<dbReference type="GO" id="GO:0010427">
    <property type="term" value="F:abscisic acid binding"/>
    <property type="evidence" value="ECO:0007669"/>
    <property type="project" value="TreeGrafter"/>
</dbReference>
<keyword evidence="6" id="KW-0963">Cytoplasm</keyword>
<evidence type="ECO:0000256" key="8">
    <source>
        <dbReference type="ARBA" id="ARBA00023170"/>
    </source>
</evidence>
<comment type="subcellular location">
    <subcellularLocation>
        <location evidence="2">Cell membrane</location>
    </subcellularLocation>
    <subcellularLocation>
        <location evidence="3">Cytoplasm</location>
    </subcellularLocation>
    <subcellularLocation>
        <location evidence="1">Nucleus</location>
    </subcellularLocation>
</comment>
<dbReference type="InterPro" id="IPR021924">
    <property type="entry name" value="DUF3537"/>
</dbReference>
<evidence type="ECO:0000313" key="12">
    <source>
        <dbReference type="Proteomes" id="UP000712281"/>
    </source>
</evidence>
<proteinExistence type="inferred from homology"/>
<dbReference type="Pfam" id="PF10604">
    <property type="entry name" value="Polyketide_cyc2"/>
    <property type="match status" value="1"/>
</dbReference>
<keyword evidence="8" id="KW-0675">Receptor</keyword>
<evidence type="ECO:0000256" key="7">
    <source>
        <dbReference type="ARBA" id="ARBA00022682"/>
    </source>
</evidence>
<keyword evidence="5" id="KW-1003">Cell membrane</keyword>
<keyword evidence="7" id="KW-0938">Abscisic acid signaling pathway</keyword>
<gene>
    <name evidence="11" type="ORF">F2Q68_00020195</name>
</gene>
<reference evidence="11" key="1">
    <citation type="submission" date="2019-12" db="EMBL/GenBank/DDBJ databases">
        <title>Genome sequencing and annotation of Brassica cretica.</title>
        <authorList>
            <person name="Studholme D.J."/>
            <person name="Sarris P.F."/>
        </authorList>
    </citation>
    <scope>NUCLEOTIDE SEQUENCE</scope>
    <source>
        <strain evidence="11">PFS-001/15</strain>
        <tissue evidence="11">Leaf</tissue>
    </source>
</reference>
<comment type="caution">
    <text evidence="11">The sequence shown here is derived from an EMBL/GenBank/DDBJ whole genome shotgun (WGS) entry which is preliminary data.</text>
</comment>
<sequence>MASSRVITSASPLPTRVCDPASPNPREIVDASFLPVRAGSGVHVIQAALELFVGSSRCLDAVLELGHCKDCERYQYKSFELNIVVSHACLAVVSLLCVSHNLRKHGIRKFLFVDQLSGRMGRLKAQYIQELCETACTLNSVRLLALWSLPCFGLKAVREIIRMLYDVQLDPEFFKNVGQIVLFGGAFAVNGNVNPASEANVKAADIVFTCGADVIAVGINVTHQVIMTGQSRFQFNKSMVVSQPIREEEEATQTASTLHHQMIPSELTQDEFAELTDSITEFHTYQLGPGRCSSLLAQRIKSPPETVWSVVRRFDRPQTYKHFIKSCSVDEGFEMRVGCTRYVDVISGLPANTSRERLDLLDDDRRVTGFSITGGEHRLRNYKSVTTVHGFERDGRISSVVLESYVVDVPEGNTEEDTRLFADTVVKLNLQKLASVAEGMDPNSGDGRNSPVM</sequence>
<dbReference type="EMBL" id="QGKW02002228">
    <property type="protein sequence ID" value="KAF2537069.1"/>
    <property type="molecule type" value="Genomic_DNA"/>
</dbReference>
<dbReference type="AlphaFoldDB" id="A0A8S9FVL7"/>
<evidence type="ECO:0000313" key="11">
    <source>
        <dbReference type="EMBL" id="KAF2537069.1"/>
    </source>
</evidence>
<accession>A0A8S9FVL7</accession>
<dbReference type="Proteomes" id="UP000712281">
    <property type="component" value="Unassembled WGS sequence"/>
</dbReference>
<dbReference type="GO" id="GO:0005737">
    <property type="term" value="C:cytoplasm"/>
    <property type="evidence" value="ECO:0007669"/>
    <property type="project" value="UniProtKB-SubCell"/>
</dbReference>
<evidence type="ECO:0000256" key="4">
    <source>
        <dbReference type="ARBA" id="ARBA00008594"/>
    </source>
</evidence>
<dbReference type="FunFam" id="3.30.530.20:FF:000019">
    <property type="entry name" value="Abscisic acid receptor PYR1"/>
    <property type="match status" value="1"/>
</dbReference>
<evidence type="ECO:0000256" key="2">
    <source>
        <dbReference type="ARBA" id="ARBA00004236"/>
    </source>
</evidence>
<evidence type="ECO:0000256" key="10">
    <source>
        <dbReference type="ARBA" id="ARBA00023272"/>
    </source>
</evidence>
<dbReference type="GO" id="GO:0042803">
    <property type="term" value="F:protein homodimerization activity"/>
    <property type="evidence" value="ECO:0007669"/>
    <property type="project" value="UniProtKB-ARBA"/>
</dbReference>
<organism evidence="11 12">
    <name type="scientific">Brassica cretica</name>
    <name type="common">Mustard</name>
    <dbReference type="NCBI Taxonomy" id="69181"/>
    <lineage>
        <taxon>Eukaryota</taxon>
        <taxon>Viridiplantae</taxon>
        <taxon>Streptophyta</taxon>
        <taxon>Embryophyta</taxon>
        <taxon>Tracheophyta</taxon>
        <taxon>Spermatophyta</taxon>
        <taxon>Magnoliopsida</taxon>
        <taxon>eudicotyledons</taxon>
        <taxon>Gunneridae</taxon>
        <taxon>Pentapetalae</taxon>
        <taxon>rosids</taxon>
        <taxon>malvids</taxon>
        <taxon>Brassicales</taxon>
        <taxon>Brassicaceae</taxon>
        <taxon>Brassiceae</taxon>
        <taxon>Brassica</taxon>
    </lineage>
</organism>
<evidence type="ECO:0000256" key="9">
    <source>
        <dbReference type="ARBA" id="ARBA00023242"/>
    </source>
</evidence>
<dbReference type="Gene3D" id="3.90.245.10">
    <property type="entry name" value="Ribonucleoside hydrolase-like"/>
    <property type="match status" value="1"/>
</dbReference>
<dbReference type="SUPFAM" id="SSF53590">
    <property type="entry name" value="Nucleoside hydrolase"/>
    <property type="match status" value="1"/>
</dbReference>
<evidence type="ECO:0000256" key="6">
    <source>
        <dbReference type="ARBA" id="ARBA00022490"/>
    </source>
</evidence>
<dbReference type="InterPro" id="IPR050279">
    <property type="entry name" value="Plant_def-hormone_signal"/>
</dbReference>
<dbReference type="InterPro" id="IPR036452">
    <property type="entry name" value="Ribo_hydro-like"/>
</dbReference>